<dbReference type="KEGG" id="acan:ACA1_387310"/>
<organism evidence="4 5">
    <name type="scientific">Acanthamoeba castellanii (strain ATCC 30010 / Neff)</name>
    <dbReference type="NCBI Taxonomy" id="1257118"/>
    <lineage>
        <taxon>Eukaryota</taxon>
        <taxon>Amoebozoa</taxon>
        <taxon>Discosea</taxon>
        <taxon>Longamoebia</taxon>
        <taxon>Centramoebida</taxon>
        <taxon>Acanthamoebidae</taxon>
        <taxon>Acanthamoeba</taxon>
    </lineage>
</organism>
<protein>
    <submittedName>
        <fullName evidence="4">MORN repeatcontaining protein</fullName>
    </submittedName>
</protein>
<dbReference type="SMART" id="SM00256">
    <property type="entry name" value="FBOX"/>
    <property type="match status" value="1"/>
</dbReference>
<feature type="region of interest" description="Disordered" evidence="2">
    <location>
        <begin position="136"/>
        <end position="162"/>
    </location>
</feature>
<accession>L8GDN6</accession>
<reference evidence="4 5" key="1">
    <citation type="journal article" date="2013" name="Genome Biol.">
        <title>Genome of Acanthamoeba castellanii highlights extensive lateral gene transfer and early evolution of tyrosine kinase signaling.</title>
        <authorList>
            <person name="Clarke M."/>
            <person name="Lohan A.J."/>
            <person name="Liu B."/>
            <person name="Lagkouvardos I."/>
            <person name="Roy S."/>
            <person name="Zafar N."/>
            <person name="Bertelli C."/>
            <person name="Schilde C."/>
            <person name="Kianianmomeni A."/>
            <person name="Burglin T.R."/>
            <person name="Frech C."/>
            <person name="Turcotte B."/>
            <person name="Kopec K.O."/>
            <person name="Synnott J.M."/>
            <person name="Choo C."/>
            <person name="Paponov I."/>
            <person name="Finkler A."/>
            <person name="Soon Heng Tan C."/>
            <person name="Hutchins A.P."/>
            <person name="Weinmeier T."/>
            <person name="Rattei T."/>
            <person name="Chu J.S."/>
            <person name="Gimenez G."/>
            <person name="Irimia M."/>
            <person name="Rigden D.J."/>
            <person name="Fitzpatrick D.A."/>
            <person name="Lorenzo-Morales J."/>
            <person name="Bateman A."/>
            <person name="Chiu C.H."/>
            <person name="Tang P."/>
            <person name="Hegemann P."/>
            <person name="Fromm H."/>
            <person name="Raoult D."/>
            <person name="Greub G."/>
            <person name="Miranda-Saavedra D."/>
            <person name="Chen N."/>
            <person name="Nash P."/>
            <person name="Ginger M.L."/>
            <person name="Horn M."/>
            <person name="Schaap P."/>
            <person name="Caler L."/>
            <person name="Loftus B."/>
        </authorList>
    </citation>
    <scope>NUCLEOTIDE SEQUENCE [LARGE SCALE GENOMIC DNA]</scope>
    <source>
        <strain evidence="4 5">Neff</strain>
    </source>
</reference>
<dbReference type="RefSeq" id="XP_004333145.1">
    <property type="nucleotide sequence ID" value="XM_004333097.1"/>
</dbReference>
<dbReference type="InterPro" id="IPR001810">
    <property type="entry name" value="F-box_dom"/>
</dbReference>
<dbReference type="SUPFAM" id="SSF81383">
    <property type="entry name" value="F-box domain"/>
    <property type="match status" value="1"/>
</dbReference>
<evidence type="ECO:0000259" key="3">
    <source>
        <dbReference type="PROSITE" id="PS50181"/>
    </source>
</evidence>
<evidence type="ECO:0000256" key="2">
    <source>
        <dbReference type="SAM" id="MobiDB-lite"/>
    </source>
</evidence>
<dbReference type="PANTHER" id="PTHR23084">
    <property type="entry name" value="PHOSPHATIDYLINOSITOL-4-PHOSPHATE 5-KINASE RELATED"/>
    <property type="match status" value="1"/>
</dbReference>
<dbReference type="SMART" id="SM00698">
    <property type="entry name" value="MORN"/>
    <property type="match status" value="7"/>
</dbReference>
<dbReference type="PROSITE" id="PS50181">
    <property type="entry name" value="FBOX"/>
    <property type="match status" value="1"/>
</dbReference>
<feature type="compositionally biased region" description="Basic and acidic residues" evidence="2">
    <location>
        <begin position="138"/>
        <end position="147"/>
    </location>
</feature>
<sequence>MDKESSESDGIEKLPEEMWQEVLRWLPLPDLYAAALACRSWATLSLYDEAFWRQLVECKCGADLVKPPHKSWQWLYRSKQEVPPEKAASFTGVGRRVESVTTYEGDMVDGLRDGCGVLYQAWGAVYVGEFKAGNQHGSGKETEKNGDYYDGEWADGKPHGQGEKRWVESGTFKGTWVEGHRIGYGTYEWFDGHKFCGMWKDTQQDGQGVYQWSDGRKYDGEWSDGNKHGVGTYVWPNGCRYTGQWERNQRHGQGEMVWEDGTRFVGLWRYDLRQVVAGQAQCFDADGQPTSPTRPDFALGAKTFDDYFSLDEELWDVKYASHH</sequence>
<dbReference type="AlphaFoldDB" id="L8GDN6"/>
<dbReference type="Pfam" id="PF02493">
    <property type="entry name" value="MORN"/>
    <property type="match status" value="7"/>
</dbReference>
<dbReference type="Gene3D" id="1.20.1280.50">
    <property type="match status" value="1"/>
</dbReference>
<dbReference type="SUPFAM" id="SSF82185">
    <property type="entry name" value="Histone H3 K4-specific methyltransferase SET7/9 N-terminal domain"/>
    <property type="match status" value="2"/>
</dbReference>
<keyword evidence="5" id="KW-1185">Reference proteome</keyword>
<name>L8GDN6_ACACF</name>
<feature type="domain" description="F-box" evidence="3">
    <location>
        <begin position="8"/>
        <end position="55"/>
    </location>
</feature>
<gene>
    <name evidence="4" type="ORF">ACA1_387310</name>
</gene>
<dbReference type="EMBL" id="KB008156">
    <property type="protein sequence ID" value="ELR11132.1"/>
    <property type="molecule type" value="Genomic_DNA"/>
</dbReference>
<dbReference type="InterPro" id="IPR003409">
    <property type="entry name" value="MORN"/>
</dbReference>
<proteinExistence type="predicted"/>
<dbReference type="Pfam" id="PF12937">
    <property type="entry name" value="F-box-like"/>
    <property type="match status" value="1"/>
</dbReference>
<dbReference type="Gene3D" id="2.20.110.10">
    <property type="entry name" value="Histone H3 K4-specific methyltransferase SET7/9 N-terminal domain"/>
    <property type="match status" value="3"/>
</dbReference>
<dbReference type="GeneID" id="14911586"/>
<dbReference type="STRING" id="1257118.L8GDN6"/>
<evidence type="ECO:0000313" key="5">
    <source>
        <dbReference type="Proteomes" id="UP000011083"/>
    </source>
</evidence>
<dbReference type="Proteomes" id="UP000011083">
    <property type="component" value="Unassembled WGS sequence"/>
</dbReference>
<keyword evidence="1" id="KW-0677">Repeat</keyword>
<evidence type="ECO:0000313" key="4">
    <source>
        <dbReference type="EMBL" id="ELR11132.1"/>
    </source>
</evidence>
<dbReference type="InterPro" id="IPR036047">
    <property type="entry name" value="F-box-like_dom_sf"/>
</dbReference>
<dbReference type="OrthoDB" id="18857at2759"/>
<dbReference type="PANTHER" id="PTHR23084:SF263">
    <property type="entry name" value="MORN REPEAT-CONTAINING PROTEIN 1"/>
    <property type="match status" value="1"/>
</dbReference>
<dbReference type="VEuPathDB" id="AmoebaDB:ACA1_387310"/>
<evidence type="ECO:0000256" key="1">
    <source>
        <dbReference type="ARBA" id="ARBA00022737"/>
    </source>
</evidence>